<sequence length="223" mass="25464">MFATVITTVRHTFELRRCRKSIALSSMKSRSTHIIHSFMDQRRKYPIRTSDAHLLAEFIEDHYLVCVWRYHILEPDYEVTGYPVSTHPVDLSKMQILTGSSSLKIVLLIRVFYIDENTNTLVQHPKAKTSTTHIIANDRGHLLPGQATVPGDCPWGNYVGTWDMPCHCAGNSVDDPTGRSDEGYRYLQRNKNIFNAILNVQKGNKSHSAKKRFEEAMQAEKSS</sequence>
<name>A0A504YKM1_FASGI</name>
<dbReference type="Proteomes" id="UP000316759">
    <property type="component" value="Unassembled WGS sequence"/>
</dbReference>
<accession>A0A504YKM1</accession>
<gene>
    <name evidence="3" type="ORF">FGIG_08399</name>
</gene>
<comment type="similarity">
    <text evidence="1">Belongs to the Flattop family.</text>
</comment>
<dbReference type="STRING" id="46835.A0A504YKM1"/>
<dbReference type="EMBL" id="SUNJ01008832">
    <property type="protein sequence ID" value="TPP60906.1"/>
    <property type="molecule type" value="Genomic_DNA"/>
</dbReference>
<dbReference type="GO" id="GO:0036064">
    <property type="term" value="C:ciliary basal body"/>
    <property type="evidence" value="ECO:0007669"/>
    <property type="project" value="TreeGrafter"/>
</dbReference>
<protein>
    <recommendedName>
        <fullName evidence="2">Cilia- and flagella-associated protein 126</fullName>
    </recommendedName>
</protein>
<evidence type="ECO:0000313" key="3">
    <source>
        <dbReference type="EMBL" id="TPP60906.1"/>
    </source>
</evidence>
<dbReference type="AlphaFoldDB" id="A0A504YKM1"/>
<dbReference type="OrthoDB" id="521617at2759"/>
<reference evidence="3 4" key="1">
    <citation type="submission" date="2019-04" db="EMBL/GenBank/DDBJ databases">
        <title>Annotation for the trematode Fasciola gigantica.</title>
        <authorList>
            <person name="Choi Y.-J."/>
        </authorList>
    </citation>
    <scope>NUCLEOTIDE SEQUENCE [LARGE SCALE GENOMIC DNA]</scope>
    <source>
        <strain evidence="3">Uganda_cow_1</strain>
    </source>
</reference>
<dbReference type="Pfam" id="PF22611">
    <property type="entry name" value="CFAP126"/>
    <property type="match status" value="1"/>
</dbReference>
<proteinExistence type="inferred from homology"/>
<dbReference type="PANTHER" id="PTHR34639:SF1">
    <property type="entry name" value="PROTEIN FLATTOP"/>
    <property type="match status" value="1"/>
</dbReference>
<dbReference type="PANTHER" id="PTHR34639">
    <property type="entry name" value="PROTEIN FLATTOP"/>
    <property type="match status" value="1"/>
</dbReference>
<organism evidence="3 4">
    <name type="scientific">Fasciola gigantica</name>
    <name type="common">Giant liver fluke</name>
    <dbReference type="NCBI Taxonomy" id="46835"/>
    <lineage>
        <taxon>Eukaryota</taxon>
        <taxon>Metazoa</taxon>
        <taxon>Spiralia</taxon>
        <taxon>Lophotrochozoa</taxon>
        <taxon>Platyhelminthes</taxon>
        <taxon>Trematoda</taxon>
        <taxon>Digenea</taxon>
        <taxon>Plagiorchiida</taxon>
        <taxon>Echinostomata</taxon>
        <taxon>Echinostomatoidea</taxon>
        <taxon>Fasciolidae</taxon>
        <taxon>Fasciola</taxon>
    </lineage>
</organism>
<evidence type="ECO:0000256" key="1">
    <source>
        <dbReference type="ARBA" id="ARBA00009887"/>
    </source>
</evidence>
<evidence type="ECO:0000256" key="2">
    <source>
        <dbReference type="ARBA" id="ARBA00033306"/>
    </source>
</evidence>
<comment type="caution">
    <text evidence="3">The sequence shown here is derived from an EMBL/GenBank/DDBJ whole genome shotgun (WGS) entry which is preliminary data.</text>
</comment>
<evidence type="ECO:0000313" key="4">
    <source>
        <dbReference type="Proteomes" id="UP000316759"/>
    </source>
</evidence>
<dbReference type="InterPro" id="IPR038797">
    <property type="entry name" value="Fltp"/>
</dbReference>
<dbReference type="CDD" id="cd23705">
    <property type="entry name" value="Flattop"/>
    <property type="match status" value="1"/>
</dbReference>
<dbReference type="GO" id="GO:0044782">
    <property type="term" value="P:cilium organization"/>
    <property type="evidence" value="ECO:0007669"/>
    <property type="project" value="TreeGrafter"/>
</dbReference>
<keyword evidence="4" id="KW-1185">Reference proteome</keyword>